<feature type="transmembrane region" description="Helical" evidence="8">
    <location>
        <begin position="407"/>
        <end position="424"/>
    </location>
</feature>
<feature type="transmembrane region" description="Helical" evidence="8">
    <location>
        <begin position="16"/>
        <end position="43"/>
    </location>
</feature>
<keyword evidence="3" id="KW-1003">Cell membrane</keyword>
<sequence length="523" mass="53571">MSSHEGPAPRAGMREWIGLAVLALPTLLVSLDMFVVLLALPHISRGLHANSVQQLWIIDVYGFMVAGFMITMGTLGDRIGRRRLLLAGAAVFGVASIAAAWSASAPMLIAVRALLGVAGAALTPSTLSLITHMFRDPRQKASAIGVWAGCFTVGAIIGPIVGGVMLERFWWGSVFLLGVPAMVLLLVVGPVLLPEYRDEAAGRLDLPSVVLSLAAVLPAVQGLKSLAGDGWRVTPALLVVVGFAVGVVFVRRQRRLADPLLDLRLFAGRTFSATLGSMLVYSMLSGGTMALVAQYFQLVDGLSPLRAGLALAPGMAASVVGFQIAPLLARRIRPAHLIAGGVLVTAAGLLVMTRSGTSGPIVLILGFLISCLGTAPLVTLGTNLIIGAAPPERAGSAAAMGQTGGDFGYALGVAVLGSVMTAVYRARIPADAPAAARDGITGAIQAAHQLPGQAGAALVSAADRAFAAGLHTVAALSAAILVGVAILLATTLRHLPPLGRPQPDPTSAQTAPVETVHSGKELP</sequence>
<evidence type="ECO:0000256" key="1">
    <source>
        <dbReference type="ARBA" id="ARBA00004651"/>
    </source>
</evidence>
<dbReference type="PROSITE" id="PS50850">
    <property type="entry name" value="MFS"/>
    <property type="match status" value="1"/>
</dbReference>
<feature type="domain" description="Major facilitator superfamily (MFS) profile" evidence="9">
    <location>
        <begin position="18"/>
        <end position="495"/>
    </location>
</feature>
<evidence type="ECO:0000259" key="9">
    <source>
        <dbReference type="PROSITE" id="PS50850"/>
    </source>
</evidence>
<feature type="transmembrane region" description="Helical" evidence="8">
    <location>
        <begin position="109"/>
        <end position="130"/>
    </location>
</feature>
<evidence type="ECO:0000313" key="11">
    <source>
        <dbReference type="Proteomes" id="UP000605992"/>
    </source>
</evidence>
<organism evidence="10 11">
    <name type="scientific">Planotetraspora thailandica</name>
    <dbReference type="NCBI Taxonomy" id="487172"/>
    <lineage>
        <taxon>Bacteria</taxon>
        <taxon>Bacillati</taxon>
        <taxon>Actinomycetota</taxon>
        <taxon>Actinomycetes</taxon>
        <taxon>Streptosporangiales</taxon>
        <taxon>Streptosporangiaceae</taxon>
        <taxon>Planotetraspora</taxon>
    </lineage>
</organism>
<dbReference type="SUPFAM" id="SSF103473">
    <property type="entry name" value="MFS general substrate transporter"/>
    <property type="match status" value="1"/>
</dbReference>
<gene>
    <name evidence="10" type="primary">smvA_2</name>
    <name evidence="10" type="ORF">Pth03_18570</name>
</gene>
<dbReference type="Proteomes" id="UP000605992">
    <property type="component" value="Unassembled WGS sequence"/>
</dbReference>
<feature type="transmembrane region" description="Helical" evidence="8">
    <location>
        <begin position="468"/>
        <end position="490"/>
    </location>
</feature>
<dbReference type="EMBL" id="BOOR01000010">
    <property type="protein sequence ID" value="GII53468.1"/>
    <property type="molecule type" value="Genomic_DNA"/>
</dbReference>
<feature type="region of interest" description="Disordered" evidence="7">
    <location>
        <begin position="498"/>
        <end position="523"/>
    </location>
</feature>
<feature type="transmembrane region" description="Helical" evidence="8">
    <location>
        <begin position="361"/>
        <end position="386"/>
    </location>
</feature>
<keyword evidence="11" id="KW-1185">Reference proteome</keyword>
<evidence type="ECO:0000256" key="8">
    <source>
        <dbReference type="SAM" id="Phobius"/>
    </source>
</evidence>
<comment type="subcellular location">
    <subcellularLocation>
        <location evidence="1">Cell membrane</location>
        <topology evidence="1">Multi-pass membrane protein</topology>
    </subcellularLocation>
</comment>
<dbReference type="AlphaFoldDB" id="A0A8J3UYA5"/>
<dbReference type="GO" id="GO:0005886">
    <property type="term" value="C:plasma membrane"/>
    <property type="evidence" value="ECO:0007669"/>
    <property type="project" value="UniProtKB-SubCell"/>
</dbReference>
<dbReference type="RefSeq" id="WP_203943741.1">
    <property type="nucleotide sequence ID" value="NZ_BOOR01000010.1"/>
</dbReference>
<feature type="transmembrane region" description="Helical" evidence="8">
    <location>
        <begin position="271"/>
        <end position="296"/>
    </location>
</feature>
<evidence type="ECO:0000256" key="3">
    <source>
        <dbReference type="ARBA" id="ARBA00022475"/>
    </source>
</evidence>
<keyword evidence="6 8" id="KW-0472">Membrane</keyword>
<dbReference type="Pfam" id="PF07690">
    <property type="entry name" value="MFS_1"/>
    <property type="match status" value="1"/>
</dbReference>
<dbReference type="CDD" id="cd17321">
    <property type="entry name" value="MFS_MMR_MDR_like"/>
    <property type="match status" value="1"/>
</dbReference>
<keyword evidence="2" id="KW-0813">Transport</keyword>
<keyword evidence="5 8" id="KW-1133">Transmembrane helix</keyword>
<feature type="transmembrane region" description="Helical" evidence="8">
    <location>
        <begin position="84"/>
        <end position="103"/>
    </location>
</feature>
<evidence type="ECO:0000256" key="2">
    <source>
        <dbReference type="ARBA" id="ARBA00022448"/>
    </source>
</evidence>
<feature type="transmembrane region" description="Helical" evidence="8">
    <location>
        <begin position="142"/>
        <end position="164"/>
    </location>
</feature>
<evidence type="ECO:0000256" key="7">
    <source>
        <dbReference type="SAM" id="MobiDB-lite"/>
    </source>
</evidence>
<dbReference type="InterPro" id="IPR011701">
    <property type="entry name" value="MFS"/>
</dbReference>
<dbReference type="InterPro" id="IPR036259">
    <property type="entry name" value="MFS_trans_sf"/>
</dbReference>
<feature type="transmembrane region" description="Helical" evidence="8">
    <location>
        <begin position="335"/>
        <end position="355"/>
    </location>
</feature>
<feature type="transmembrane region" description="Helical" evidence="8">
    <location>
        <begin position="55"/>
        <end position="72"/>
    </location>
</feature>
<evidence type="ECO:0000313" key="10">
    <source>
        <dbReference type="EMBL" id="GII53468.1"/>
    </source>
</evidence>
<dbReference type="Gene3D" id="1.20.1250.20">
    <property type="entry name" value="MFS general substrate transporter like domains"/>
    <property type="match status" value="1"/>
</dbReference>
<accession>A0A8J3UYA5</accession>
<feature type="transmembrane region" description="Helical" evidence="8">
    <location>
        <begin position="308"/>
        <end position="328"/>
    </location>
</feature>
<comment type="caution">
    <text evidence="10">The sequence shown here is derived from an EMBL/GenBank/DDBJ whole genome shotgun (WGS) entry which is preliminary data.</text>
</comment>
<dbReference type="GO" id="GO:0022857">
    <property type="term" value="F:transmembrane transporter activity"/>
    <property type="evidence" value="ECO:0007669"/>
    <property type="project" value="InterPro"/>
</dbReference>
<reference evidence="10" key="1">
    <citation type="submission" date="2021-01" db="EMBL/GenBank/DDBJ databases">
        <title>Whole genome shotgun sequence of Planotetraspora thailandica NBRC 104271.</title>
        <authorList>
            <person name="Komaki H."/>
            <person name="Tamura T."/>
        </authorList>
    </citation>
    <scope>NUCLEOTIDE SEQUENCE</scope>
    <source>
        <strain evidence="10">NBRC 104271</strain>
    </source>
</reference>
<evidence type="ECO:0000256" key="6">
    <source>
        <dbReference type="ARBA" id="ARBA00023136"/>
    </source>
</evidence>
<feature type="transmembrane region" description="Helical" evidence="8">
    <location>
        <begin position="170"/>
        <end position="192"/>
    </location>
</feature>
<dbReference type="PANTHER" id="PTHR42718">
    <property type="entry name" value="MAJOR FACILITATOR SUPERFAMILY MULTIDRUG TRANSPORTER MFSC"/>
    <property type="match status" value="1"/>
</dbReference>
<dbReference type="PANTHER" id="PTHR42718:SF47">
    <property type="entry name" value="METHYL VIOLOGEN RESISTANCE PROTEIN SMVA"/>
    <property type="match status" value="1"/>
</dbReference>
<feature type="transmembrane region" description="Helical" evidence="8">
    <location>
        <begin position="204"/>
        <end position="221"/>
    </location>
</feature>
<protein>
    <submittedName>
        <fullName evidence="10">MFS transporter</fullName>
    </submittedName>
</protein>
<name>A0A8J3UYA5_9ACTN</name>
<evidence type="ECO:0000256" key="4">
    <source>
        <dbReference type="ARBA" id="ARBA00022692"/>
    </source>
</evidence>
<evidence type="ECO:0000256" key="5">
    <source>
        <dbReference type="ARBA" id="ARBA00022989"/>
    </source>
</evidence>
<feature type="transmembrane region" description="Helical" evidence="8">
    <location>
        <begin position="233"/>
        <end position="250"/>
    </location>
</feature>
<proteinExistence type="predicted"/>
<dbReference type="InterPro" id="IPR020846">
    <property type="entry name" value="MFS_dom"/>
</dbReference>
<keyword evidence="4 8" id="KW-0812">Transmembrane</keyword>